<organism evidence="3 4">
    <name type="scientific">Pseudozyma hubeiensis (strain SY62)</name>
    <name type="common">Yeast</name>
    <dbReference type="NCBI Taxonomy" id="1305764"/>
    <lineage>
        <taxon>Eukaryota</taxon>
        <taxon>Fungi</taxon>
        <taxon>Dikarya</taxon>
        <taxon>Basidiomycota</taxon>
        <taxon>Ustilaginomycotina</taxon>
        <taxon>Ustilaginomycetes</taxon>
        <taxon>Ustilaginales</taxon>
        <taxon>Ustilaginaceae</taxon>
        <taxon>Pseudozyma</taxon>
    </lineage>
</organism>
<keyword evidence="4" id="KW-1185">Reference proteome</keyword>
<gene>
    <name evidence="3" type="ORF">PHSY_007506</name>
</gene>
<feature type="compositionally biased region" description="Low complexity" evidence="1">
    <location>
        <begin position="342"/>
        <end position="355"/>
    </location>
</feature>
<sequence length="1586" mass="172181">MFSSAAGPFQQQLPSSRSQTPFQRLKPICVELLSLAGRRTTTTPSQTQPVVACLRRLKSTLRALLSDSNADSRNFQASAASSSKLIPSGVEPTLSPSLISYVFYPLSELINSAPKGITSFPDSIAEEVLEVLSALCSQWWTSWAPVDAESKHRQVWCDLVILSSSVLGSPTSKAGTDLGPQLRHGDEVKVAALRVLDELLAPRFKSLCSASATRNGKNREFEWEWDGVSELPMMDDQPAATAKQEGSSSYRSEGAMVLVCPTPAHLSYAASERVAKGAISFVLSTSFAIAESSPESTEVRTAAINVARHALLLWIGGTCTLPSTSPGAFQPDVPPLHHTDLSPSSSTGSSSDSTSAQIATAQRLRPLLPGITSSLTRLATSRVKSKQVGSKIKPTPSPVATSAIELLGDLLRATISDQTLQDIIVQHEPITQLRSRTASVDTTIPVTDLEDFADARLGDDLSSSSADADVSKEQDLRPDGSAQEADSPGSALNKDAQWALSTLAQVHLALKTFSPLTQPSLPGTMLPSSVHSSVQISLLRLAVALLSECASSFRWLDEQLAGMERLDTNGDRSATLESTNSSSITTLLSWLIDLASKVNLDTVSKNTRAAFDALQQRAMTSKGVSSLVQLGNGSMLWKVLVQAFDSLPSAITAQNDASVSRLTLRISTSLDLLQRQMGRDSLNVSVGLAKLAQEMQGACVRLLPPLRIDRLEHVEETPTLSTSTTWRLQPIFSGLEASTSSHISKMFYDLGRALAHSLVNEIKRAPDSIKIDYNHMFSLITFLAERAARMRSIRLDAKGAEGGANADARMREESLTSLLVAADMLRGVSSCLDNLELGVQFSAMGAGAGQASKQARKVAHRLAKKVFGLVMEMLDGDAEEAIRSRSDSVRASDVVEQDAADTTTESSELLSIENASGSTLVERVKGISLATTDISSSTPARHGPALDLAFVQAADLTKPSTSTQTSNQLSLQHRFRQAEQKIDQSNALLFSLLSSTSKLLGQSFRCLLLRGAYPLISGMSASTTASSDLVRQSSVSAVKDIAFYTAYADVKNCLLDHADYILGAACQRLISGLDEELRAIAAGDALISDRPSRSMTRKGDAGRQLVVLPLISAQRAPFVLVEMIRVLGSEIIPMVEDAIDEILDAMDRFHHHPTICDGLLAVLDSILETMAVEQTSKLPAPKKVRMIDAVAREMKRDEVDVFKSWLEARRREARVFDDTSTSEQRDEAEEEKKEDEEDKPTKSQQVATQILNKASMFLTHPSPILRTRVLRLLQHGVETLAPQDRTSELLPIINGAWPFVMTRLGASYSNSKSSTSTRLEPIIDLTPSSKGAKARERDEQWYRRCEEALVERDAGVWVAAARFVEAAVKGVPDFVGKRVVEEAWPRFEVLLSLIRWKFGRAGREADPTHDSRRVTSLMAGDQRQALLESERHTGSSAPIQSLLQSSSSPHASLPTSTTHSHIDQPFILPSTSSLPAQLTLCIITTLTSVVRHLNARMPDDAAWSITTHPYLLGLLDARQPPTILRAAEDMYIELGKRNPHATSWAVKAAFPTATTVDVETPCYMHHARAKVHRETVHHLLDCFAEF</sequence>
<dbReference type="InterPro" id="IPR052587">
    <property type="entry name" value="TELO2-interacting_protein_1"/>
</dbReference>
<evidence type="ECO:0000313" key="4">
    <source>
        <dbReference type="Proteomes" id="UP000014071"/>
    </source>
</evidence>
<reference evidence="4" key="1">
    <citation type="journal article" date="2013" name="Genome Announc.">
        <title>Draft genome sequence of the basidiomycetous yeast-like fungus Pseudozyma hubeiensis SY62, which produces an abundant amount of the biosurfactant mannosylerythritol lipids.</title>
        <authorList>
            <person name="Konishi M."/>
            <person name="Hatada Y."/>
            <person name="Horiuchi J."/>
        </authorList>
    </citation>
    <scope>NUCLEOTIDE SEQUENCE [LARGE SCALE GENOMIC DNA]</scope>
    <source>
        <strain evidence="4">SY62</strain>
    </source>
</reference>
<dbReference type="Proteomes" id="UP000014071">
    <property type="component" value="Unassembled WGS sequence"/>
</dbReference>
<dbReference type="PANTHER" id="PTHR18460">
    <property type="entry name" value="TEL2 INTERACTING PROTEIN 1 TTI1 FAMILY MEMBER"/>
    <property type="match status" value="1"/>
</dbReference>
<dbReference type="PANTHER" id="PTHR18460:SF3">
    <property type="entry name" value="TELO2-INTERACTING PROTEIN 1 HOMOLOG"/>
    <property type="match status" value="1"/>
</dbReference>
<feature type="compositionally biased region" description="Polar residues" evidence="1">
    <location>
        <begin position="900"/>
        <end position="910"/>
    </location>
</feature>
<dbReference type="EMBL" id="DF238833">
    <property type="protein sequence ID" value="GAC99903.1"/>
    <property type="molecule type" value="Genomic_DNA"/>
</dbReference>
<dbReference type="RefSeq" id="XP_012193490.1">
    <property type="nucleotide sequence ID" value="XM_012338100.1"/>
</dbReference>
<evidence type="ECO:0000313" key="3">
    <source>
        <dbReference type="EMBL" id="GAC99903.1"/>
    </source>
</evidence>
<dbReference type="Pfam" id="PF24181">
    <property type="entry name" value="TPR_TTI1_C"/>
    <property type="match status" value="1"/>
</dbReference>
<evidence type="ECO:0000256" key="1">
    <source>
        <dbReference type="SAM" id="MobiDB-lite"/>
    </source>
</evidence>
<dbReference type="InterPro" id="IPR016024">
    <property type="entry name" value="ARM-type_fold"/>
</dbReference>
<dbReference type="GeneID" id="24112769"/>
<dbReference type="eggNOG" id="KOG4524">
    <property type="taxonomic scope" value="Eukaryota"/>
</dbReference>
<proteinExistence type="predicted"/>
<feature type="region of interest" description="Disordered" evidence="1">
    <location>
        <begin position="882"/>
        <end position="910"/>
    </location>
</feature>
<dbReference type="STRING" id="1305764.R9PEV2"/>
<evidence type="ECO:0000259" key="2">
    <source>
        <dbReference type="Pfam" id="PF24181"/>
    </source>
</evidence>
<protein>
    <submittedName>
        <fullName evidence="3">HEAT repeat protein</fullName>
    </submittedName>
</protein>
<feature type="domain" description="TTI1 C-terminal TPR" evidence="2">
    <location>
        <begin position="1162"/>
        <end position="1305"/>
    </location>
</feature>
<dbReference type="GO" id="GO:0005737">
    <property type="term" value="C:cytoplasm"/>
    <property type="evidence" value="ECO:0007669"/>
    <property type="project" value="TreeGrafter"/>
</dbReference>
<feature type="compositionally biased region" description="Acidic residues" evidence="1">
    <location>
        <begin position="1226"/>
        <end position="1238"/>
    </location>
</feature>
<feature type="region of interest" description="Disordered" evidence="1">
    <location>
        <begin position="1216"/>
        <end position="1245"/>
    </location>
</feature>
<accession>R9PEV2</accession>
<feature type="region of interest" description="Disordered" evidence="1">
    <location>
        <begin position="1"/>
        <end position="20"/>
    </location>
</feature>
<dbReference type="HOGENOM" id="CLU_246362_0_0_1"/>
<feature type="region of interest" description="Disordered" evidence="1">
    <location>
        <begin position="1437"/>
        <end position="1459"/>
    </location>
</feature>
<dbReference type="OrthoDB" id="49511at2759"/>
<name>R9PEV2_PSEHS</name>
<dbReference type="SUPFAM" id="SSF48371">
    <property type="entry name" value="ARM repeat"/>
    <property type="match status" value="2"/>
</dbReference>
<feature type="compositionally biased region" description="Basic and acidic residues" evidence="1">
    <location>
        <begin position="469"/>
        <end position="478"/>
    </location>
</feature>
<dbReference type="InterPro" id="IPR057567">
    <property type="entry name" value="TPR_TTI1_C"/>
</dbReference>
<feature type="region of interest" description="Disordered" evidence="1">
    <location>
        <begin position="460"/>
        <end position="491"/>
    </location>
</feature>
<feature type="region of interest" description="Disordered" evidence="1">
    <location>
        <begin position="325"/>
        <end position="358"/>
    </location>
</feature>